<dbReference type="KEGG" id="vta:A0560"/>
<dbReference type="Pfam" id="PF07510">
    <property type="entry name" value="GmrSD_C"/>
    <property type="match status" value="1"/>
</dbReference>
<proteinExistence type="predicted"/>
<dbReference type="Proteomes" id="UP000235828">
    <property type="component" value="Chromosome A"/>
</dbReference>
<evidence type="ECO:0000313" key="3">
    <source>
        <dbReference type="EMBL" id="SON48539.1"/>
    </source>
</evidence>
<protein>
    <recommendedName>
        <fullName evidence="5">DUF262 domain-containing protein</fullName>
    </recommendedName>
</protein>
<name>A0A2N8Z9F1_9VIBR</name>
<evidence type="ECO:0000259" key="2">
    <source>
        <dbReference type="Pfam" id="PF07510"/>
    </source>
</evidence>
<feature type="domain" description="GmrSD restriction endonucleases C-terminal" evidence="2">
    <location>
        <begin position="575"/>
        <end position="702"/>
    </location>
</feature>
<dbReference type="InterPro" id="IPR004919">
    <property type="entry name" value="GmrSD_N"/>
</dbReference>
<dbReference type="PANTHER" id="PTHR35149:SF1">
    <property type="entry name" value="DUF5655 DOMAIN-CONTAINING PROTEIN"/>
    <property type="match status" value="1"/>
</dbReference>
<dbReference type="OrthoDB" id="9798761at2"/>
<evidence type="ECO:0000313" key="4">
    <source>
        <dbReference type="Proteomes" id="UP000235828"/>
    </source>
</evidence>
<keyword evidence="4" id="KW-1185">Reference proteome</keyword>
<dbReference type="InterPro" id="IPR011089">
    <property type="entry name" value="GmrSD_C"/>
</dbReference>
<evidence type="ECO:0008006" key="5">
    <source>
        <dbReference type="Google" id="ProtNLM"/>
    </source>
</evidence>
<organism evidence="3 4">
    <name type="scientific">Vibrio tapetis subsp. tapetis</name>
    <dbReference type="NCBI Taxonomy" id="1671868"/>
    <lineage>
        <taxon>Bacteria</taxon>
        <taxon>Pseudomonadati</taxon>
        <taxon>Pseudomonadota</taxon>
        <taxon>Gammaproteobacteria</taxon>
        <taxon>Vibrionales</taxon>
        <taxon>Vibrionaceae</taxon>
        <taxon>Vibrio</taxon>
    </lineage>
</organism>
<reference evidence="3 4" key="1">
    <citation type="submission" date="2017-10" db="EMBL/GenBank/DDBJ databases">
        <authorList>
            <person name="Banno H."/>
            <person name="Chua N.-H."/>
        </authorList>
    </citation>
    <scope>NUCLEOTIDE SEQUENCE [LARGE SCALE GENOMIC DNA]</scope>
    <source>
        <strain evidence="3">Vibrio tapetis CECT4600</strain>
    </source>
</reference>
<gene>
    <name evidence="3" type="ORF">VTAP4600_A0560</name>
</gene>
<sequence length="714" mass="81735">MMGDIKSCIERLREYEDSVTFIGTVITVANNEGVAAKKELKNELPTKVHHVIDGQQRLTSYSLILMAYYTVLEDINTRYKREVEPDICTTLKRWVNSKVSELQKTIKNSISIEMGDDGDVDAGYNFYPKITRANEDAWSKFEEDAQYESPVASFMHKFIRHYITKVDSTFDPKVFSKKNDLHSIVADNFETLCFELKELAADDDLIPSSETPYSKLMLERFLNVNSDLSDDIDKDELEKCSDIIRVVMLGNFILKRVVATFVEVSDDNYAFDMFEALNTTGEPLTAFETFKPKVVEYCQKQYDKDYNKTEEAKILCITEELLSKYKKAEDKHRKTTALFQAFSIAYEGNSLGGHLSVQRRYINDAFDSTKDKKSFLMLMSACCEFISEVWESPQPSILETVNCSSKELMILMSHPDIDKANFCIKALKSANHKIVCGLLASFYYQFKSSNYNYEKLDEYIKAILCTTAFFVRYRSFTHGTDAIDTKYREIMSDGLAKNSVPFRSVSQLKDLMSLKLTVSDRNGKDAWLHAVKTQDLYKNRKDLSKLMLLISFENSVCDLGNEGHLTQGTSSLSSYLNLNVWTEFNSVEHVWPQNSCGNWDSQLDPERHLNSLGNLSMLPGKENTIAGNKNWDEKKTIYQILSESNAAAKELLITEAVSQKILTANQGNILKNESKLHPHIVAISRCADWTSEYVEQRSINLLERVWDKTVDWMN</sequence>
<feature type="domain" description="GmrSD restriction endonucleases N-terminal" evidence="1">
    <location>
        <begin position="17"/>
        <end position="293"/>
    </location>
</feature>
<accession>A0A2N8Z9F1</accession>
<dbReference type="Pfam" id="PF03235">
    <property type="entry name" value="GmrSD_N"/>
    <property type="match status" value="1"/>
</dbReference>
<dbReference type="PANTHER" id="PTHR35149">
    <property type="entry name" value="SLL5132 PROTEIN"/>
    <property type="match status" value="1"/>
</dbReference>
<dbReference type="RefSeq" id="WP_102521374.1">
    <property type="nucleotide sequence ID" value="NZ_LT960611.1"/>
</dbReference>
<dbReference type="EMBL" id="LT960611">
    <property type="protein sequence ID" value="SON48539.1"/>
    <property type="molecule type" value="Genomic_DNA"/>
</dbReference>
<dbReference type="AlphaFoldDB" id="A0A2N8Z9F1"/>
<evidence type="ECO:0000259" key="1">
    <source>
        <dbReference type="Pfam" id="PF03235"/>
    </source>
</evidence>